<feature type="transmembrane region" description="Helical" evidence="1">
    <location>
        <begin position="74"/>
        <end position="91"/>
    </location>
</feature>
<feature type="transmembrane region" description="Helical" evidence="1">
    <location>
        <begin position="132"/>
        <end position="153"/>
    </location>
</feature>
<reference evidence="3" key="1">
    <citation type="journal article" date="2019" name="Int. J. Syst. Evol. Microbiol.">
        <title>The Global Catalogue of Microorganisms (GCM) 10K type strain sequencing project: providing services to taxonomists for standard genome sequencing and annotation.</title>
        <authorList>
            <consortium name="The Broad Institute Genomics Platform"/>
            <consortium name="The Broad Institute Genome Sequencing Center for Infectious Disease"/>
            <person name="Wu L."/>
            <person name="Ma J."/>
        </authorList>
    </citation>
    <scope>NUCLEOTIDE SEQUENCE [LARGE SCALE GENOMIC DNA]</scope>
    <source>
        <strain evidence="3">JCM 17738</strain>
    </source>
</reference>
<organism evidence="2 3">
    <name type="scientific">Ornithinibacter aureus</name>
    <dbReference type="NCBI Taxonomy" id="622664"/>
    <lineage>
        <taxon>Bacteria</taxon>
        <taxon>Bacillati</taxon>
        <taxon>Actinomycetota</taxon>
        <taxon>Actinomycetes</taxon>
        <taxon>Micrococcales</taxon>
        <taxon>Intrasporangiaceae</taxon>
        <taxon>Ornithinibacter</taxon>
    </lineage>
</organism>
<protein>
    <recommendedName>
        <fullName evidence="4">Yip1 domain-containing protein</fullName>
    </recommendedName>
</protein>
<keyword evidence="1" id="KW-0812">Transmembrane</keyword>
<evidence type="ECO:0000313" key="3">
    <source>
        <dbReference type="Proteomes" id="UP001500390"/>
    </source>
</evidence>
<gene>
    <name evidence="2" type="ORF">GCM10023153_28290</name>
</gene>
<feature type="transmembrane region" description="Helical" evidence="1">
    <location>
        <begin position="12"/>
        <end position="32"/>
    </location>
</feature>
<name>A0ABP8K5B1_9MICO</name>
<evidence type="ECO:0008006" key="4">
    <source>
        <dbReference type="Google" id="ProtNLM"/>
    </source>
</evidence>
<evidence type="ECO:0000256" key="1">
    <source>
        <dbReference type="SAM" id="Phobius"/>
    </source>
</evidence>
<sequence>MQDFGEASIVNWALNAPALVVGLLLGPAFGRVSRGHAFGESMSNIREIADELSGGSFVLPKGARREKRSSAEDPDLWVLGFVLIVVVSLYLRYRTTILVGILILALAISVVAISVIVVASRRGVVAPGFWHSTAFLVPLLFTAVGTTVVAFLWDPPAGGKEFREFVEYYGETGQFESLDGLAFVLYQVFGAIAFVALAVLSILFSTANLVAIYVAIGSWGAPVWQILHRVLGRMGSPLVLLICVPLAALALLLAGGWLFEWAASSARDLPISVTPSG</sequence>
<keyword evidence="3" id="KW-1185">Reference proteome</keyword>
<evidence type="ECO:0000313" key="2">
    <source>
        <dbReference type="EMBL" id="GAA4400623.1"/>
    </source>
</evidence>
<dbReference type="Proteomes" id="UP001500390">
    <property type="component" value="Unassembled WGS sequence"/>
</dbReference>
<dbReference type="EMBL" id="BAABFX010000039">
    <property type="protein sequence ID" value="GAA4400623.1"/>
    <property type="molecule type" value="Genomic_DNA"/>
</dbReference>
<keyword evidence="1" id="KW-1133">Transmembrane helix</keyword>
<feature type="transmembrane region" description="Helical" evidence="1">
    <location>
        <begin position="237"/>
        <end position="259"/>
    </location>
</feature>
<proteinExistence type="predicted"/>
<feature type="transmembrane region" description="Helical" evidence="1">
    <location>
        <begin position="97"/>
        <end position="120"/>
    </location>
</feature>
<feature type="transmembrane region" description="Helical" evidence="1">
    <location>
        <begin position="183"/>
        <end position="216"/>
    </location>
</feature>
<accession>A0ABP8K5B1</accession>
<keyword evidence="1" id="KW-0472">Membrane</keyword>
<comment type="caution">
    <text evidence="2">The sequence shown here is derived from an EMBL/GenBank/DDBJ whole genome shotgun (WGS) entry which is preliminary data.</text>
</comment>